<name>A0A8D8R2J0_9HEMI</name>
<feature type="compositionally biased region" description="Basic and acidic residues" evidence="1">
    <location>
        <begin position="92"/>
        <end position="121"/>
    </location>
</feature>
<protein>
    <submittedName>
        <fullName evidence="2">Uncharacterized protein</fullName>
    </submittedName>
</protein>
<reference evidence="2" key="1">
    <citation type="submission" date="2021-05" db="EMBL/GenBank/DDBJ databases">
        <authorList>
            <person name="Alioto T."/>
            <person name="Alioto T."/>
            <person name="Gomez Garrido J."/>
        </authorList>
    </citation>
    <scope>NUCLEOTIDE SEQUENCE</scope>
</reference>
<accession>A0A8D8R2J0</accession>
<evidence type="ECO:0000313" key="2">
    <source>
        <dbReference type="EMBL" id="CAG6642786.1"/>
    </source>
</evidence>
<feature type="compositionally biased region" description="Polar residues" evidence="1">
    <location>
        <begin position="122"/>
        <end position="142"/>
    </location>
</feature>
<dbReference type="AlphaFoldDB" id="A0A8D8R2J0"/>
<dbReference type="EMBL" id="HBUF01124227">
    <property type="protein sequence ID" value="CAG6642786.1"/>
    <property type="molecule type" value="Transcribed_RNA"/>
</dbReference>
<dbReference type="EMBL" id="HBUF01124226">
    <property type="protein sequence ID" value="CAG6642785.1"/>
    <property type="molecule type" value="Transcribed_RNA"/>
</dbReference>
<feature type="region of interest" description="Disordered" evidence="1">
    <location>
        <begin position="84"/>
        <end position="180"/>
    </location>
</feature>
<proteinExistence type="predicted"/>
<evidence type="ECO:0000256" key="1">
    <source>
        <dbReference type="SAM" id="MobiDB-lite"/>
    </source>
</evidence>
<organism evidence="2">
    <name type="scientific">Cacopsylla melanoneura</name>
    <dbReference type="NCBI Taxonomy" id="428564"/>
    <lineage>
        <taxon>Eukaryota</taxon>
        <taxon>Metazoa</taxon>
        <taxon>Ecdysozoa</taxon>
        <taxon>Arthropoda</taxon>
        <taxon>Hexapoda</taxon>
        <taxon>Insecta</taxon>
        <taxon>Pterygota</taxon>
        <taxon>Neoptera</taxon>
        <taxon>Paraneoptera</taxon>
        <taxon>Hemiptera</taxon>
        <taxon>Sternorrhyncha</taxon>
        <taxon>Psylloidea</taxon>
        <taxon>Psyllidae</taxon>
        <taxon>Psyllinae</taxon>
        <taxon>Cacopsylla</taxon>
    </lineage>
</organism>
<sequence length="240" mass="27150">MQTQFPEDGIHSPSSSITVLSLPFSDISCYKVGSINKAYNATHFSSAYQNVLEILLKNQQEEKTTKKPKNSGKKTLSELFEEIGEFSIGEDDEKKEVETDIIESRQDDGKREVKGDLKDSVRSSFSKGHQTSMDPSEKSTSPRIGRRKVGKEKSEDKLTPRSRSRPESTEPGIDEPDRMLWGPSMTALDYSEFFVTPPNYNQYATHTPHWADRVKVGVTTREKSREKVSDWLARQCHAGD</sequence>
<feature type="compositionally biased region" description="Basic and acidic residues" evidence="1">
    <location>
        <begin position="151"/>
        <end position="168"/>
    </location>
</feature>